<dbReference type="GO" id="GO:0006412">
    <property type="term" value="P:translation"/>
    <property type="evidence" value="ECO:0007669"/>
    <property type="project" value="UniProtKB-UniRule"/>
</dbReference>
<dbReference type="Pfam" id="PF17136">
    <property type="entry name" value="ribosomal_L24"/>
    <property type="match status" value="1"/>
</dbReference>
<evidence type="ECO:0000256" key="2">
    <source>
        <dbReference type="ARBA" id="ARBA00010618"/>
    </source>
</evidence>
<name>A0A4R2RLA0_9FIRM</name>
<keyword evidence="4 10" id="KW-0699">rRNA-binding</keyword>
<dbReference type="NCBIfam" id="TIGR01079">
    <property type="entry name" value="rplX_bact"/>
    <property type="match status" value="1"/>
</dbReference>
<evidence type="ECO:0000256" key="11">
    <source>
        <dbReference type="RuleBase" id="RU003477"/>
    </source>
</evidence>
<feature type="domain" description="KOW" evidence="12">
    <location>
        <begin position="9"/>
        <end position="36"/>
    </location>
</feature>
<dbReference type="GO" id="GO:1990904">
    <property type="term" value="C:ribonucleoprotein complex"/>
    <property type="evidence" value="ECO:0007669"/>
    <property type="project" value="UniProtKB-KW"/>
</dbReference>
<evidence type="ECO:0000256" key="1">
    <source>
        <dbReference type="ARBA" id="ARBA00004072"/>
    </source>
</evidence>
<keyword evidence="14" id="KW-1185">Reference proteome</keyword>
<evidence type="ECO:0000313" key="13">
    <source>
        <dbReference type="EMBL" id="TCP64702.1"/>
    </source>
</evidence>
<evidence type="ECO:0000313" key="14">
    <source>
        <dbReference type="Proteomes" id="UP000294813"/>
    </source>
</evidence>
<evidence type="ECO:0000256" key="8">
    <source>
        <dbReference type="ARBA" id="ARBA00035206"/>
    </source>
</evidence>
<dbReference type="OrthoDB" id="9807419at2"/>
<comment type="similarity">
    <text evidence="2 10 11">Belongs to the universal ribosomal protein uL24 family.</text>
</comment>
<evidence type="ECO:0000256" key="3">
    <source>
        <dbReference type="ARBA" id="ARBA00011838"/>
    </source>
</evidence>
<dbReference type="InterPro" id="IPR005825">
    <property type="entry name" value="Ribosomal_uL24_CS"/>
</dbReference>
<dbReference type="EMBL" id="SLXT01000008">
    <property type="protein sequence ID" value="TCP64702.1"/>
    <property type="molecule type" value="Genomic_DNA"/>
</dbReference>
<comment type="function">
    <text evidence="9 10">One of the proteins that surrounds the polypeptide exit tunnel on the outside of the subunit.</text>
</comment>
<evidence type="ECO:0000259" key="12">
    <source>
        <dbReference type="SMART" id="SM00739"/>
    </source>
</evidence>
<protein>
    <recommendedName>
        <fullName evidence="8 10">Large ribosomal subunit protein uL24</fullName>
    </recommendedName>
</protein>
<dbReference type="InterPro" id="IPR041988">
    <property type="entry name" value="Ribosomal_uL24_KOW"/>
</dbReference>
<dbReference type="CDD" id="cd06089">
    <property type="entry name" value="KOW_RPL26"/>
    <property type="match status" value="1"/>
</dbReference>
<gene>
    <name evidence="10" type="primary">rplX</name>
    <name evidence="13" type="ORF">EDD73_10855</name>
</gene>
<dbReference type="InterPro" id="IPR057264">
    <property type="entry name" value="Ribosomal_uL24_C"/>
</dbReference>
<keyword evidence="7 10" id="KW-0687">Ribonucleoprotein</keyword>
<dbReference type="GO" id="GO:0005840">
    <property type="term" value="C:ribosome"/>
    <property type="evidence" value="ECO:0007669"/>
    <property type="project" value="UniProtKB-KW"/>
</dbReference>
<accession>A0A4R2RLA0</accession>
<evidence type="ECO:0000256" key="7">
    <source>
        <dbReference type="ARBA" id="ARBA00023274"/>
    </source>
</evidence>
<organism evidence="13 14">
    <name type="scientific">Heliophilum fasciatum</name>
    <dbReference type="NCBI Taxonomy" id="35700"/>
    <lineage>
        <taxon>Bacteria</taxon>
        <taxon>Bacillati</taxon>
        <taxon>Bacillota</taxon>
        <taxon>Clostridia</taxon>
        <taxon>Eubacteriales</taxon>
        <taxon>Heliobacteriaceae</taxon>
        <taxon>Heliophilum</taxon>
    </lineage>
</organism>
<dbReference type="InterPro" id="IPR014722">
    <property type="entry name" value="Rib_uL2_dom2"/>
</dbReference>
<dbReference type="GO" id="GO:0003735">
    <property type="term" value="F:structural constituent of ribosome"/>
    <property type="evidence" value="ECO:0007669"/>
    <property type="project" value="InterPro"/>
</dbReference>
<dbReference type="PANTHER" id="PTHR12903">
    <property type="entry name" value="MITOCHONDRIAL RIBOSOMAL PROTEIN L24"/>
    <property type="match status" value="1"/>
</dbReference>
<dbReference type="Proteomes" id="UP000294813">
    <property type="component" value="Unassembled WGS sequence"/>
</dbReference>
<dbReference type="SUPFAM" id="SSF50104">
    <property type="entry name" value="Translation proteins SH3-like domain"/>
    <property type="match status" value="1"/>
</dbReference>
<dbReference type="HAMAP" id="MF_01326_B">
    <property type="entry name" value="Ribosomal_uL24_B"/>
    <property type="match status" value="1"/>
</dbReference>
<dbReference type="Gene3D" id="2.30.30.30">
    <property type="match status" value="1"/>
</dbReference>
<evidence type="ECO:0000256" key="6">
    <source>
        <dbReference type="ARBA" id="ARBA00022980"/>
    </source>
</evidence>
<evidence type="ECO:0000256" key="9">
    <source>
        <dbReference type="ARBA" id="ARBA00058688"/>
    </source>
</evidence>
<dbReference type="SMART" id="SM00739">
    <property type="entry name" value="KOW"/>
    <property type="match status" value="1"/>
</dbReference>
<comment type="caution">
    <text evidence="13">The sequence shown here is derived from an EMBL/GenBank/DDBJ whole genome shotgun (WGS) entry which is preliminary data.</text>
</comment>
<dbReference type="FunFam" id="2.30.30.30:FF:000004">
    <property type="entry name" value="50S ribosomal protein L24"/>
    <property type="match status" value="1"/>
</dbReference>
<dbReference type="InterPro" id="IPR003256">
    <property type="entry name" value="Ribosomal_uL24"/>
</dbReference>
<dbReference type="PROSITE" id="PS01108">
    <property type="entry name" value="RIBOSOMAL_L24"/>
    <property type="match status" value="1"/>
</dbReference>
<proteinExistence type="inferred from homology"/>
<dbReference type="InterPro" id="IPR008991">
    <property type="entry name" value="Translation_prot_SH3-like_sf"/>
</dbReference>
<comment type="subunit">
    <text evidence="3 10">Part of the 50S ribosomal subunit.</text>
</comment>
<evidence type="ECO:0000256" key="4">
    <source>
        <dbReference type="ARBA" id="ARBA00022730"/>
    </source>
</evidence>
<dbReference type="AlphaFoldDB" id="A0A4R2RLA0"/>
<keyword evidence="5 10" id="KW-0694">RNA-binding</keyword>
<reference evidence="13 14" key="1">
    <citation type="submission" date="2019-03" db="EMBL/GenBank/DDBJ databases">
        <title>Genomic Encyclopedia of Type Strains, Phase IV (KMG-IV): sequencing the most valuable type-strain genomes for metagenomic binning, comparative biology and taxonomic classification.</title>
        <authorList>
            <person name="Goeker M."/>
        </authorList>
    </citation>
    <scope>NUCLEOTIDE SEQUENCE [LARGE SCALE GENOMIC DNA]</scope>
    <source>
        <strain evidence="13 14">DSM 11170</strain>
    </source>
</reference>
<dbReference type="InterPro" id="IPR005824">
    <property type="entry name" value="KOW"/>
</dbReference>
<dbReference type="GO" id="GO:0019843">
    <property type="term" value="F:rRNA binding"/>
    <property type="evidence" value="ECO:0007669"/>
    <property type="project" value="UniProtKB-UniRule"/>
</dbReference>
<keyword evidence="6 10" id="KW-0689">Ribosomal protein</keyword>
<sequence>MANAKVKVHVKKGDLVQVITGKDAGKKGKVIEVIPAKNRVVVEKVNIVKKHSKPSQALPQGGIQEKEAPIDASNVLIFCATCDRPVRIGHKFLEDGKKVRVCKKCGQILD</sequence>
<evidence type="ECO:0000256" key="10">
    <source>
        <dbReference type="HAMAP-Rule" id="MF_01326"/>
    </source>
</evidence>
<dbReference type="RefSeq" id="WP_131918845.1">
    <property type="nucleotide sequence ID" value="NZ_JAOQNU010000008.1"/>
</dbReference>
<dbReference type="Pfam" id="PF00467">
    <property type="entry name" value="KOW"/>
    <property type="match status" value="1"/>
</dbReference>
<evidence type="ECO:0000256" key="5">
    <source>
        <dbReference type="ARBA" id="ARBA00022884"/>
    </source>
</evidence>
<comment type="function">
    <text evidence="1 10">One of two assembly initiator proteins, it binds directly to the 5'-end of the 23S rRNA, where it nucleates assembly of the 50S subunit.</text>
</comment>